<reference evidence="1" key="1">
    <citation type="journal article" date="2023" name="Mol. Phylogenet. Evol.">
        <title>Genome-scale phylogeny and comparative genomics of the fungal order Sordariales.</title>
        <authorList>
            <person name="Hensen N."/>
            <person name="Bonometti L."/>
            <person name="Westerberg I."/>
            <person name="Brannstrom I.O."/>
            <person name="Guillou S."/>
            <person name="Cros-Aarteil S."/>
            <person name="Calhoun S."/>
            <person name="Haridas S."/>
            <person name="Kuo A."/>
            <person name="Mondo S."/>
            <person name="Pangilinan J."/>
            <person name="Riley R."/>
            <person name="LaButti K."/>
            <person name="Andreopoulos B."/>
            <person name="Lipzen A."/>
            <person name="Chen C."/>
            <person name="Yan M."/>
            <person name="Daum C."/>
            <person name="Ng V."/>
            <person name="Clum A."/>
            <person name="Steindorff A."/>
            <person name="Ohm R.A."/>
            <person name="Martin F."/>
            <person name="Silar P."/>
            <person name="Natvig D.O."/>
            <person name="Lalanne C."/>
            <person name="Gautier V."/>
            <person name="Ament-Velasquez S.L."/>
            <person name="Kruys A."/>
            <person name="Hutchinson M.I."/>
            <person name="Powell A.J."/>
            <person name="Barry K."/>
            <person name="Miller A.N."/>
            <person name="Grigoriev I.V."/>
            <person name="Debuchy R."/>
            <person name="Gladieux P."/>
            <person name="Hiltunen Thoren M."/>
            <person name="Johannesson H."/>
        </authorList>
    </citation>
    <scope>NUCLEOTIDE SEQUENCE</scope>
    <source>
        <strain evidence="1">CBS 757.83</strain>
    </source>
</reference>
<protein>
    <submittedName>
        <fullName evidence="1">Uncharacterized protein</fullName>
    </submittedName>
</protein>
<gene>
    <name evidence="1" type="ORF">N658DRAFT_94864</name>
</gene>
<proteinExistence type="predicted"/>
<name>A0AAN6PQE1_9PEZI</name>
<dbReference type="Proteomes" id="UP001305647">
    <property type="component" value="Unassembled WGS sequence"/>
</dbReference>
<comment type="caution">
    <text evidence="1">The sequence shown here is derived from an EMBL/GenBank/DDBJ whole genome shotgun (WGS) entry which is preliminary data.</text>
</comment>
<keyword evidence="2" id="KW-1185">Reference proteome</keyword>
<evidence type="ECO:0000313" key="2">
    <source>
        <dbReference type="Proteomes" id="UP001305647"/>
    </source>
</evidence>
<sequence>MLAAVDQLAKGTTAVMHQQTPESQKNTCAVWRITCCTRCTGFVWSECGGGWSRSRRNAARWWWCGGGQQENPALWCMRHAWP</sequence>
<organism evidence="1 2">
    <name type="scientific">Parathielavia hyrcaniae</name>
    <dbReference type="NCBI Taxonomy" id="113614"/>
    <lineage>
        <taxon>Eukaryota</taxon>
        <taxon>Fungi</taxon>
        <taxon>Dikarya</taxon>
        <taxon>Ascomycota</taxon>
        <taxon>Pezizomycotina</taxon>
        <taxon>Sordariomycetes</taxon>
        <taxon>Sordariomycetidae</taxon>
        <taxon>Sordariales</taxon>
        <taxon>Chaetomiaceae</taxon>
        <taxon>Parathielavia</taxon>
    </lineage>
</organism>
<dbReference type="EMBL" id="MU863785">
    <property type="protein sequence ID" value="KAK4095793.1"/>
    <property type="molecule type" value="Genomic_DNA"/>
</dbReference>
<reference evidence="1" key="2">
    <citation type="submission" date="2023-05" db="EMBL/GenBank/DDBJ databases">
        <authorList>
            <consortium name="Lawrence Berkeley National Laboratory"/>
            <person name="Steindorff A."/>
            <person name="Hensen N."/>
            <person name="Bonometti L."/>
            <person name="Westerberg I."/>
            <person name="Brannstrom I.O."/>
            <person name="Guillou S."/>
            <person name="Cros-Aarteil S."/>
            <person name="Calhoun S."/>
            <person name="Haridas S."/>
            <person name="Kuo A."/>
            <person name="Mondo S."/>
            <person name="Pangilinan J."/>
            <person name="Riley R."/>
            <person name="Labutti K."/>
            <person name="Andreopoulos B."/>
            <person name="Lipzen A."/>
            <person name="Chen C."/>
            <person name="Yanf M."/>
            <person name="Daum C."/>
            <person name="Ng V."/>
            <person name="Clum A."/>
            <person name="Ohm R."/>
            <person name="Martin F."/>
            <person name="Silar P."/>
            <person name="Natvig D."/>
            <person name="Lalanne C."/>
            <person name="Gautier V."/>
            <person name="Ament-Velasquez S.L."/>
            <person name="Kruys A."/>
            <person name="Hutchinson M.I."/>
            <person name="Powell A.J."/>
            <person name="Barry K."/>
            <person name="Miller A.N."/>
            <person name="Grigoriev I.V."/>
            <person name="Debuchy R."/>
            <person name="Gladieux P."/>
            <person name="Thoren M.H."/>
            <person name="Johannesson H."/>
        </authorList>
    </citation>
    <scope>NUCLEOTIDE SEQUENCE</scope>
    <source>
        <strain evidence="1">CBS 757.83</strain>
    </source>
</reference>
<dbReference type="AlphaFoldDB" id="A0AAN6PQE1"/>
<evidence type="ECO:0000313" key="1">
    <source>
        <dbReference type="EMBL" id="KAK4095793.1"/>
    </source>
</evidence>
<accession>A0AAN6PQE1</accession>